<evidence type="ECO:0000313" key="3">
    <source>
        <dbReference type="Proteomes" id="UP001230005"/>
    </source>
</evidence>
<sequence length="337" mass="38558">MRKRKAGKLDKLFPQKKVGLTPKTAIWKKNKATLWYYPAKKKKYKTPLFLIYSLINQSYILDLSPGMSMIEAFVKEGYDVYLLDFGVPGYEDKDLTLDDYIIKYIQKGVRRSLYHSEAGEITIIGYCLGGTLATIYGALAKEPIRNIILFAPPLDFGQSPIPEEWEVALRGGELALEQVIEEYGIVPAEYIEFILRMSVSPVNYSKYLTLLQRADDKEFVRKWELVNDWLKDHIPFAGATLKQLINELAIKNKLIKNKLQIQGNRINLRNIKANLLVISTSEDEIVPEQQIKAIMSLVSSKDKTYKRVKGGHVSLALKGDLPEFLQSWLRDRSNPIN</sequence>
<keyword evidence="3" id="KW-1185">Reference proteome</keyword>
<dbReference type="PANTHER" id="PTHR36837">
    <property type="entry name" value="POLY(3-HYDROXYALKANOATE) POLYMERASE SUBUNIT PHAC"/>
    <property type="match status" value="1"/>
</dbReference>
<dbReference type="InterPro" id="IPR000073">
    <property type="entry name" value="AB_hydrolase_1"/>
</dbReference>
<protein>
    <submittedName>
        <fullName evidence="2">Polyhydroxyalkanoate synthase</fullName>
        <ecNumber evidence="2">2.3.1.-</ecNumber>
    </submittedName>
</protein>
<evidence type="ECO:0000313" key="2">
    <source>
        <dbReference type="EMBL" id="MDQ0255294.1"/>
    </source>
</evidence>
<dbReference type="PANTHER" id="PTHR36837:SF2">
    <property type="entry name" value="POLY(3-HYDROXYALKANOATE) POLYMERASE SUBUNIT PHAC"/>
    <property type="match status" value="1"/>
</dbReference>
<gene>
    <name evidence="2" type="ORF">J2S74_002676</name>
</gene>
<feature type="domain" description="AB hydrolase-1" evidence="1">
    <location>
        <begin position="66"/>
        <end position="156"/>
    </location>
</feature>
<organism evidence="2 3">
    <name type="scientific">Evansella vedderi</name>
    <dbReference type="NCBI Taxonomy" id="38282"/>
    <lineage>
        <taxon>Bacteria</taxon>
        <taxon>Bacillati</taxon>
        <taxon>Bacillota</taxon>
        <taxon>Bacilli</taxon>
        <taxon>Bacillales</taxon>
        <taxon>Bacillaceae</taxon>
        <taxon>Evansella</taxon>
    </lineage>
</organism>
<comment type="caution">
    <text evidence="2">The sequence shown here is derived from an EMBL/GenBank/DDBJ whole genome shotgun (WGS) entry which is preliminary data.</text>
</comment>
<dbReference type="Gene3D" id="3.40.50.1820">
    <property type="entry name" value="alpha/beta hydrolase"/>
    <property type="match status" value="1"/>
</dbReference>
<dbReference type="InterPro" id="IPR051321">
    <property type="entry name" value="PHA/PHB_synthase"/>
</dbReference>
<dbReference type="GO" id="GO:0016746">
    <property type="term" value="F:acyltransferase activity"/>
    <property type="evidence" value="ECO:0007669"/>
    <property type="project" value="UniProtKB-KW"/>
</dbReference>
<name>A0ABT9ZWP8_9BACI</name>
<dbReference type="EC" id="2.3.1.-" evidence="2"/>
<dbReference type="RefSeq" id="WP_307326235.1">
    <property type="nucleotide sequence ID" value="NZ_JAUSUG010000010.1"/>
</dbReference>
<dbReference type="EMBL" id="JAUSUG010000010">
    <property type="protein sequence ID" value="MDQ0255294.1"/>
    <property type="molecule type" value="Genomic_DNA"/>
</dbReference>
<proteinExistence type="predicted"/>
<dbReference type="Proteomes" id="UP001230005">
    <property type="component" value="Unassembled WGS sequence"/>
</dbReference>
<dbReference type="SUPFAM" id="SSF53474">
    <property type="entry name" value="alpha/beta-Hydrolases"/>
    <property type="match status" value="1"/>
</dbReference>
<dbReference type="InterPro" id="IPR029058">
    <property type="entry name" value="AB_hydrolase_fold"/>
</dbReference>
<keyword evidence="2" id="KW-0808">Transferase</keyword>
<evidence type="ECO:0000259" key="1">
    <source>
        <dbReference type="Pfam" id="PF00561"/>
    </source>
</evidence>
<keyword evidence="2" id="KW-0012">Acyltransferase</keyword>
<dbReference type="Pfam" id="PF00561">
    <property type="entry name" value="Abhydrolase_1"/>
    <property type="match status" value="1"/>
</dbReference>
<reference evidence="2 3" key="1">
    <citation type="submission" date="2023-07" db="EMBL/GenBank/DDBJ databases">
        <title>Genomic Encyclopedia of Type Strains, Phase IV (KMG-IV): sequencing the most valuable type-strain genomes for metagenomic binning, comparative biology and taxonomic classification.</title>
        <authorList>
            <person name="Goeker M."/>
        </authorList>
    </citation>
    <scope>NUCLEOTIDE SEQUENCE [LARGE SCALE GENOMIC DNA]</scope>
    <source>
        <strain evidence="2 3">DSM 9768</strain>
    </source>
</reference>
<accession>A0ABT9ZWP8</accession>